<keyword evidence="2" id="KW-1185">Reference proteome</keyword>
<reference evidence="1" key="1">
    <citation type="journal article" date="2013" name="Nat. Commun.">
        <title>Whole-genome sequencing of Oryza brachyantha reveals mechanisms underlying Oryza genome evolution.</title>
        <authorList>
            <person name="Chen J."/>
            <person name="Huang Q."/>
            <person name="Gao D."/>
            <person name="Wang J."/>
            <person name="Lang Y."/>
            <person name="Liu T."/>
            <person name="Li B."/>
            <person name="Bai Z."/>
            <person name="Luis Goicoechea J."/>
            <person name="Liang C."/>
            <person name="Chen C."/>
            <person name="Zhang W."/>
            <person name="Sun S."/>
            <person name="Liao Y."/>
            <person name="Zhang X."/>
            <person name="Yang L."/>
            <person name="Song C."/>
            <person name="Wang M."/>
            <person name="Shi J."/>
            <person name="Liu G."/>
            <person name="Liu J."/>
            <person name="Zhou H."/>
            <person name="Zhou W."/>
            <person name="Yu Q."/>
            <person name="An N."/>
            <person name="Chen Y."/>
            <person name="Cai Q."/>
            <person name="Wang B."/>
            <person name="Liu B."/>
            <person name="Min J."/>
            <person name="Huang Y."/>
            <person name="Wu H."/>
            <person name="Li Z."/>
            <person name="Zhang Y."/>
            <person name="Yin Y."/>
            <person name="Song W."/>
            <person name="Jiang J."/>
            <person name="Jackson S.A."/>
            <person name="Wing R.A."/>
            <person name="Wang J."/>
            <person name="Chen M."/>
        </authorList>
    </citation>
    <scope>NUCLEOTIDE SEQUENCE [LARGE SCALE GENOMIC DNA]</scope>
    <source>
        <strain evidence="1">cv. IRGC 101232</strain>
    </source>
</reference>
<accession>J3N0N4</accession>
<dbReference type="AlphaFoldDB" id="J3N0N4"/>
<dbReference type="Gramene" id="OB10G10820.1">
    <property type="protein sequence ID" value="OB10G10820.1"/>
    <property type="gene ID" value="OB10G10820"/>
</dbReference>
<protein>
    <submittedName>
        <fullName evidence="1">Uncharacterized protein</fullName>
    </submittedName>
</protein>
<reference evidence="1" key="2">
    <citation type="submission" date="2013-04" db="UniProtKB">
        <authorList>
            <consortium name="EnsemblPlants"/>
        </authorList>
    </citation>
    <scope>IDENTIFICATION</scope>
</reference>
<proteinExistence type="predicted"/>
<dbReference type="EnsemblPlants" id="OB10G10820.1">
    <property type="protein sequence ID" value="OB10G10820.1"/>
    <property type="gene ID" value="OB10G10820"/>
</dbReference>
<evidence type="ECO:0000313" key="1">
    <source>
        <dbReference type="EnsemblPlants" id="OB10G10820.1"/>
    </source>
</evidence>
<dbReference type="Proteomes" id="UP000006038">
    <property type="component" value="Chromosome 10"/>
</dbReference>
<dbReference type="HOGENOM" id="CLU_2926308_0_0_1"/>
<evidence type="ECO:0000313" key="2">
    <source>
        <dbReference type="Proteomes" id="UP000006038"/>
    </source>
</evidence>
<name>J3N0N4_ORYBR</name>
<sequence>MCGSHDFIVTTMTSACIRRSYKNFFTSAFSSSASVSSSAMQNTWILQLSKLSFFAKSASFG</sequence>
<organism evidence="1">
    <name type="scientific">Oryza brachyantha</name>
    <name type="common">malo sina</name>
    <dbReference type="NCBI Taxonomy" id="4533"/>
    <lineage>
        <taxon>Eukaryota</taxon>
        <taxon>Viridiplantae</taxon>
        <taxon>Streptophyta</taxon>
        <taxon>Embryophyta</taxon>
        <taxon>Tracheophyta</taxon>
        <taxon>Spermatophyta</taxon>
        <taxon>Magnoliopsida</taxon>
        <taxon>Liliopsida</taxon>
        <taxon>Poales</taxon>
        <taxon>Poaceae</taxon>
        <taxon>BOP clade</taxon>
        <taxon>Oryzoideae</taxon>
        <taxon>Oryzeae</taxon>
        <taxon>Oryzinae</taxon>
        <taxon>Oryza</taxon>
    </lineage>
</organism>